<name>A0A916TIX4_9MICO</name>
<evidence type="ECO:0000256" key="3">
    <source>
        <dbReference type="ARBA" id="ARBA00023163"/>
    </source>
</evidence>
<dbReference type="InterPro" id="IPR016032">
    <property type="entry name" value="Sig_transdc_resp-reg_C-effctor"/>
</dbReference>
<dbReference type="PROSITE" id="PS50043">
    <property type="entry name" value="HTH_LUXR_2"/>
    <property type="match status" value="1"/>
</dbReference>
<dbReference type="GO" id="GO:0006355">
    <property type="term" value="P:regulation of DNA-templated transcription"/>
    <property type="evidence" value="ECO:0007669"/>
    <property type="project" value="InterPro"/>
</dbReference>
<evidence type="ECO:0000259" key="4">
    <source>
        <dbReference type="PROSITE" id="PS50043"/>
    </source>
</evidence>
<protein>
    <submittedName>
        <fullName evidence="5">Transcriptional regulator</fullName>
    </submittedName>
</protein>
<dbReference type="Gene3D" id="1.10.10.10">
    <property type="entry name" value="Winged helix-like DNA-binding domain superfamily/Winged helix DNA-binding domain"/>
    <property type="match status" value="1"/>
</dbReference>
<keyword evidence="3" id="KW-0804">Transcription</keyword>
<keyword evidence="2" id="KW-0238">DNA-binding</keyword>
<keyword evidence="6" id="KW-1185">Reference proteome</keyword>
<comment type="caution">
    <text evidence="5">The sequence shown here is derived from an EMBL/GenBank/DDBJ whole genome shotgun (WGS) entry which is preliminary data.</text>
</comment>
<dbReference type="PANTHER" id="PTHR44688">
    <property type="entry name" value="DNA-BINDING TRANSCRIPTIONAL ACTIVATOR DEVR_DOSR"/>
    <property type="match status" value="1"/>
</dbReference>
<dbReference type="Proteomes" id="UP000636793">
    <property type="component" value="Unassembled WGS sequence"/>
</dbReference>
<dbReference type="InterPro" id="IPR036388">
    <property type="entry name" value="WH-like_DNA-bd_sf"/>
</dbReference>
<sequence length="853" mass="90972">MLRSDGSPVETTLAYSGLDQVVRPLSPFLESISPEERHALLTALGGPASTGEGADARTPDVMTVGSAVLALLSSASRTAPLVVTIDDAHWCDPASLSVLAFVGRRLSGERVSLLIGVRSDERLAGFDGRVPAVLLDPLDDRAAGQLLDRQPRPPLGGSRARILDEAEGNPLALVELAAVVGTTADVMSDAGPLAVPERLEGLYTRRWKELPAPTRAALLQLAAMDTIDADVALSVGLPEAADDVWRPAEEAGLIRRTARRVRFRHPLARSGVYYAADFDDRRRAHLALAARLADEPDRQAWHRAAAASDTDAAISVELEATSGRALQRGGYAAAASAFQRAAELHPDPHESARLLTEAASTAAATGDIAWVEQLATATRSLTEDPDLLARIAVHSGRLTALTARHSNSFTRLTTDAASFMPEQSSAALDLIADSAVVAYYSGDDTHRQQVATLLDQCPPEFRQERTSIFIDSLLAPRGRRRQVMHAITSVTVGPDPARLTRAGISAWLIDETPTAVALFDAAAAHGHPATPLPDPLGGAIAWAYFERGRWDDALAVCARITDLGTAARLDHAVACAATVEAAVLAHRGDTETARERARDALTLIDPLESRSVYVAARRALATAAAADGAYDEAFDHLRMTFHGDGSPVHYHASYPGIADLAAAAARTGRTAEASVVVNRTADDLAGDTSPRLAALLARARGLLLAAAGDAAAEERLSAAVADRSLAAWPFEWAQAHLQLGEWLRRERRIAEARRPLRDAVDIFDSLDAYPWTERALSESRAAGVSSPSRSSDALSTLSPQQQEIVRLAADGLTNREIGERLYLSPRTVGSHLYRSFPKLGVSSRSKLRDLLGP</sequence>
<dbReference type="SUPFAM" id="SSF48452">
    <property type="entry name" value="TPR-like"/>
    <property type="match status" value="1"/>
</dbReference>
<feature type="domain" description="HTH luxR-type" evidence="4">
    <location>
        <begin position="790"/>
        <end position="853"/>
    </location>
</feature>
<accession>A0A916TIX4</accession>
<dbReference type="PANTHER" id="PTHR44688:SF16">
    <property type="entry name" value="DNA-BINDING TRANSCRIPTIONAL ACTIVATOR DEVR_DOSR"/>
    <property type="match status" value="1"/>
</dbReference>
<dbReference type="InterPro" id="IPR011990">
    <property type="entry name" value="TPR-like_helical_dom_sf"/>
</dbReference>
<evidence type="ECO:0000256" key="2">
    <source>
        <dbReference type="ARBA" id="ARBA00023125"/>
    </source>
</evidence>
<dbReference type="EMBL" id="BMHI01000009">
    <property type="protein sequence ID" value="GGB47619.1"/>
    <property type="molecule type" value="Genomic_DNA"/>
</dbReference>
<dbReference type="CDD" id="cd06170">
    <property type="entry name" value="LuxR_C_like"/>
    <property type="match status" value="1"/>
</dbReference>
<evidence type="ECO:0000313" key="5">
    <source>
        <dbReference type="EMBL" id="GGB47619.1"/>
    </source>
</evidence>
<proteinExistence type="predicted"/>
<reference evidence="5" key="2">
    <citation type="submission" date="2020-09" db="EMBL/GenBank/DDBJ databases">
        <authorList>
            <person name="Sun Q."/>
            <person name="Zhou Y."/>
        </authorList>
    </citation>
    <scope>NUCLEOTIDE SEQUENCE</scope>
    <source>
        <strain evidence="5">CGMCC 1.15085</strain>
    </source>
</reference>
<dbReference type="InterPro" id="IPR000792">
    <property type="entry name" value="Tscrpt_reg_LuxR_C"/>
</dbReference>
<dbReference type="AlphaFoldDB" id="A0A916TIX4"/>
<evidence type="ECO:0000256" key="1">
    <source>
        <dbReference type="ARBA" id="ARBA00023015"/>
    </source>
</evidence>
<dbReference type="SMART" id="SM00421">
    <property type="entry name" value="HTH_LUXR"/>
    <property type="match status" value="1"/>
</dbReference>
<evidence type="ECO:0000313" key="6">
    <source>
        <dbReference type="Proteomes" id="UP000636793"/>
    </source>
</evidence>
<dbReference type="GO" id="GO:0003677">
    <property type="term" value="F:DNA binding"/>
    <property type="evidence" value="ECO:0007669"/>
    <property type="project" value="UniProtKB-KW"/>
</dbReference>
<reference evidence="5" key="1">
    <citation type="journal article" date="2014" name="Int. J. Syst. Evol. Microbiol.">
        <title>Complete genome sequence of Corynebacterium casei LMG S-19264T (=DSM 44701T), isolated from a smear-ripened cheese.</title>
        <authorList>
            <consortium name="US DOE Joint Genome Institute (JGI-PGF)"/>
            <person name="Walter F."/>
            <person name="Albersmeier A."/>
            <person name="Kalinowski J."/>
            <person name="Ruckert C."/>
        </authorList>
    </citation>
    <scope>NUCLEOTIDE SEQUENCE</scope>
    <source>
        <strain evidence="5">CGMCC 1.15085</strain>
    </source>
</reference>
<dbReference type="Gene3D" id="1.25.40.10">
    <property type="entry name" value="Tetratricopeptide repeat domain"/>
    <property type="match status" value="1"/>
</dbReference>
<dbReference type="Pfam" id="PF00196">
    <property type="entry name" value="GerE"/>
    <property type="match status" value="1"/>
</dbReference>
<dbReference type="PROSITE" id="PS00622">
    <property type="entry name" value="HTH_LUXR_1"/>
    <property type="match status" value="1"/>
</dbReference>
<keyword evidence="1" id="KW-0805">Transcription regulation</keyword>
<dbReference type="SUPFAM" id="SSF46894">
    <property type="entry name" value="C-terminal effector domain of the bipartite response regulators"/>
    <property type="match status" value="1"/>
</dbReference>
<gene>
    <name evidence="5" type="ORF">GCM10011492_43490</name>
</gene>
<organism evidence="5 6">
    <name type="scientific">Flexivirga endophytica</name>
    <dbReference type="NCBI Taxonomy" id="1849103"/>
    <lineage>
        <taxon>Bacteria</taxon>
        <taxon>Bacillati</taxon>
        <taxon>Actinomycetota</taxon>
        <taxon>Actinomycetes</taxon>
        <taxon>Micrococcales</taxon>
        <taxon>Dermacoccaceae</taxon>
        <taxon>Flexivirga</taxon>
    </lineage>
</organism>
<dbReference type="PRINTS" id="PR00038">
    <property type="entry name" value="HTHLUXR"/>
</dbReference>